<name>A0A6L5XC80_9BACT</name>
<dbReference type="PANTHER" id="PTHR33909:SF1">
    <property type="entry name" value="SEC TRANSLOCON ACCESSORY COMPLEX SUBUNIT YAJC"/>
    <property type="match status" value="1"/>
</dbReference>
<comment type="similarity">
    <text evidence="2">Belongs to the YajC family.</text>
</comment>
<keyword evidence="8 11" id="KW-1133">Transmembrane helix</keyword>
<dbReference type="EMBL" id="VULT01000013">
    <property type="protein sequence ID" value="MSS17851.1"/>
    <property type="molecule type" value="Genomic_DNA"/>
</dbReference>
<evidence type="ECO:0000256" key="5">
    <source>
        <dbReference type="ARBA" id="ARBA00022475"/>
    </source>
</evidence>
<evidence type="ECO:0000256" key="11">
    <source>
        <dbReference type="SAM" id="Phobius"/>
    </source>
</evidence>
<sequence>MLDLILLQKGNAGADGGGMMMWLPLILIFGIFMWMSWSSQRKEKKRQATFYDSLTVGAKVMTKTGVIGKIKAIKPDTVELEIADGVKITVLKQGLENMPANLNQAKDAKK</sequence>
<accession>A0A6L5XC80</accession>
<keyword evidence="5" id="KW-1003">Cell membrane</keyword>
<organism evidence="12 13">
    <name type="scientific">Sodaliphilus pleomorphus</name>
    <dbReference type="NCBI Taxonomy" id="2606626"/>
    <lineage>
        <taxon>Bacteria</taxon>
        <taxon>Pseudomonadati</taxon>
        <taxon>Bacteroidota</taxon>
        <taxon>Bacteroidia</taxon>
        <taxon>Bacteroidales</taxon>
        <taxon>Muribaculaceae</taxon>
        <taxon>Sodaliphilus</taxon>
    </lineage>
</organism>
<keyword evidence="10 11" id="KW-0472">Membrane</keyword>
<comment type="subcellular location">
    <subcellularLocation>
        <location evidence="1">Cell membrane</location>
        <topology evidence="1">Single-pass membrane protein</topology>
    </subcellularLocation>
</comment>
<feature type="transmembrane region" description="Helical" evidence="11">
    <location>
        <begin position="20"/>
        <end position="37"/>
    </location>
</feature>
<dbReference type="AlphaFoldDB" id="A0A6L5XC80"/>
<evidence type="ECO:0000313" key="13">
    <source>
        <dbReference type="Proteomes" id="UP000483362"/>
    </source>
</evidence>
<evidence type="ECO:0000256" key="4">
    <source>
        <dbReference type="ARBA" id="ARBA00022448"/>
    </source>
</evidence>
<protein>
    <recommendedName>
        <fullName evidence="3">Sec translocon accessory complex subunit YajC</fullName>
    </recommendedName>
</protein>
<dbReference type="NCBIfam" id="TIGR00739">
    <property type="entry name" value="yajC"/>
    <property type="match status" value="1"/>
</dbReference>
<dbReference type="SMART" id="SM01323">
    <property type="entry name" value="YajC"/>
    <property type="match status" value="1"/>
</dbReference>
<keyword evidence="4" id="KW-0813">Transport</keyword>
<evidence type="ECO:0000256" key="9">
    <source>
        <dbReference type="ARBA" id="ARBA00023010"/>
    </source>
</evidence>
<evidence type="ECO:0000256" key="6">
    <source>
        <dbReference type="ARBA" id="ARBA00022692"/>
    </source>
</evidence>
<keyword evidence="7" id="KW-0653">Protein transport</keyword>
<dbReference type="Pfam" id="PF02699">
    <property type="entry name" value="YajC"/>
    <property type="match status" value="1"/>
</dbReference>
<evidence type="ECO:0000256" key="7">
    <source>
        <dbReference type="ARBA" id="ARBA00022927"/>
    </source>
</evidence>
<dbReference type="Proteomes" id="UP000483362">
    <property type="component" value="Unassembled WGS sequence"/>
</dbReference>
<dbReference type="RefSeq" id="WP_154328933.1">
    <property type="nucleotide sequence ID" value="NZ_CP045696.1"/>
</dbReference>
<evidence type="ECO:0000313" key="12">
    <source>
        <dbReference type="EMBL" id="MSS17851.1"/>
    </source>
</evidence>
<dbReference type="PANTHER" id="PTHR33909">
    <property type="entry name" value="SEC TRANSLOCON ACCESSORY COMPLEX SUBUNIT YAJC"/>
    <property type="match status" value="1"/>
</dbReference>
<dbReference type="GO" id="GO:0015031">
    <property type="term" value="P:protein transport"/>
    <property type="evidence" value="ECO:0007669"/>
    <property type="project" value="UniProtKB-KW"/>
</dbReference>
<keyword evidence="13" id="KW-1185">Reference proteome</keyword>
<keyword evidence="9" id="KW-0811">Translocation</keyword>
<dbReference type="InterPro" id="IPR003849">
    <property type="entry name" value="Preprotein_translocase_YajC"/>
</dbReference>
<reference evidence="12 13" key="1">
    <citation type="submission" date="2019-08" db="EMBL/GenBank/DDBJ databases">
        <title>In-depth cultivation of the pig gut microbiome towards novel bacterial diversity and tailored functional studies.</title>
        <authorList>
            <person name="Wylensek D."/>
            <person name="Hitch T.C.A."/>
            <person name="Clavel T."/>
        </authorList>
    </citation>
    <scope>NUCLEOTIDE SEQUENCE [LARGE SCALE GENOMIC DNA]</scope>
    <source>
        <strain evidence="12 13">Oil-RF-744-WCA-WT-10</strain>
    </source>
</reference>
<evidence type="ECO:0000256" key="10">
    <source>
        <dbReference type="ARBA" id="ARBA00023136"/>
    </source>
</evidence>
<keyword evidence="6 11" id="KW-0812">Transmembrane</keyword>
<evidence type="ECO:0000256" key="3">
    <source>
        <dbReference type="ARBA" id="ARBA00014962"/>
    </source>
</evidence>
<evidence type="ECO:0000256" key="8">
    <source>
        <dbReference type="ARBA" id="ARBA00022989"/>
    </source>
</evidence>
<proteinExistence type="inferred from homology"/>
<evidence type="ECO:0000256" key="1">
    <source>
        <dbReference type="ARBA" id="ARBA00004162"/>
    </source>
</evidence>
<gene>
    <name evidence="12" type="primary">yajC</name>
    <name evidence="12" type="ORF">FYJ29_08805</name>
</gene>
<evidence type="ECO:0000256" key="2">
    <source>
        <dbReference type="ARBA" id="ARBA00006742"/>
    </source>
</evidence>
<comment type="caution">
    <text evidence="12">The sequence shown here is derived from an EMBL/GenBank/DDBJ whole genome shotgun (WGS) entry which is preliminary data.</text>
</comment>
<dbReference type="GO" id="GO:0005886">
    <property type="term" value="C:plasma membrane"/>
    <property type="evidence" value="ECO:0007669"/>
    <property type="project" value="UniProtKB-SubCell"/>
</dbReference>